<dbReference type="InterPro" id="IPR029044">
    <property type="entry name" value="Nucleotide-diphossugar_trans"/>
</dbReference>
<dbReference type="Pfam" id="PF00535">
    <property type="entry name" value="Glycos_transf_2"/>
    <property type="match status" value="1"/>
</dbReference>
<dbReference type="PANTHER" id="PTHR10859:SF91">
    <property type="entry name" value="DOLICHYL-PHOSPHATE BETA-GLUCOSYLTRANSFERASE"/>
    <property type="match status" value="1"/>
</dbReference>
<dbReference type="InterPro" id="IPR001173">
    <property type="entry name" value="Glyco_trans_2-like"/>
</dbReference>
<dbReference type="STRING" id="1089305.SAMN05444148_1581"/>
<dbReference type="Proteomes" id="UP000184522">
    <property type="component" value="Unassembled WGS sequence"/>
</dbReference>
<evidence type="ECO:0000313" key="3">
    <source>
        <dbReference type="Proteomes" id="UP000184522"/>
    </source>
</evidence>
<dbReference type="Gene3D" id="3.90.550.10">
    <property type="entry name" value="Spore Coat Polysaccharide Biosynthesis Protein SpsA, Chain A"/>
    <property type="match status" value="1"/>
</dbReference>
<dbReference type="RefSeq" id="WP_073085247.1">
    <property type="nucleotide sequence ID" value="NZ_FQWS01000002.1"/>
</dbReference>
<keyword evidence="2" id="KW-0808">Transferase</keyword>
<organism evidence="2 3">
    <name type="scientific">Winogradskyella jejuensis</name>
    <dbReference type="NCBI Taxonomy" id="1089305"/>
    <lineage>
        <taxon>Bacteria</taxon>
        <taxon>Pseudomonadati</taxon>
        <taxon>Bacteroidota</taxon>
        <taxon>Flavobacteriia</taxon>
        <taxon>Flavobacteriales</taxon>
        <taxon>Flavobacteriaceae</taxon>
        <taxon>Winogradskyella</taxon>
    </lineage>
</organism>
<dbReference type="PANTHER" id="PTHR10859">
    <property type="entry name" value="GLYCOSYL TRANSFERASE"/>
    <property type="match status" value="1"/>
</dbReference>
<keyword evidence="3" id="KW-1185">Reference proteome</keyword>
<dbReference type="SUPFAM" id="SSF53448">
    <property type="entry name" value="Nucleotide-diphospho-sugar transferases"/>
    <property type="match status" value="1"/>
</dbReference>
<protein>
    <submittedName>
        <fullName evidence="2">Dolichyl-phosphate beta-glucosyltransferase</fullName>
    </submittedName>
</protein>
<evidence type="ECO:0000313" key="2">
    <source>
        <dbReference type="EMBL" id="SHH25338.1"/>
    </source>
</evidence>
<accession>A0A1M5RGM1</accession>
<proteinExistence type="predicted"/>
<reference evidence="3" key="1">
    <citation type="submission" date="2016-11" db="EMBL/GenBank/DDBJ databases">
        <authorList>
            <person name="Varghese N."/>
            <person name="Submissions S."/>
        </authorList>
    </citation>
    <scope>NUCLEOTIDE SEQUENCE [LARGE SCALE GENOMIC DNA]</scope>
    <source>
        <strain evidence="3">DSM 25330</strain>
    </source>
</reference>
<name>A0A1M5RGM1_9FLAO</name>
<dbReference type="EMBL" id="FQWS01000002">
    <property type="protein sequence ID" value="SHH25338.1"/>
    <property type="molecule type" value="Genomic_DNA"/>
</dbReference>
<gene>
    <name evidence="2" type="ORF">SAMN05444148_1581</name>
</gene>
<dbReference type="GO" id="GO:0016740">
    <property type="term" value="F:transferase activity"/>
    <property type="evidence" value="ECO:0007669"/>
    <property type="project" value="UniProtKB-KW"/>
</dbReference>
<dbReference type="GO" id="GO:0006487">
    <property type="term" value="P:protein N-linked glycosylation"/>
    <property type="evidence" value="ECO:0007669"/>
    <property type="project" value="TreeGrafter"/>
</dbReference>
<dbReference type="AlphaFoldDB" id="A0A1M5RGM1"/>
<evidence type="ECO:0000259" key="1">
    <source>
        <dbReference type="Pfam" id="PF00535"/>
    </source>
</evidence>
<dbReference type="OrthoDB" id="952827at2"/>
<feature type="domain" description="Glycosyltransferase 2-like" evidence="1">
    <location>
        <begin position="6"/>
        <end position="165"/>
    </location>
</feature>
<sequence>MQPKLSLVIPIYNAGVFIEDSIQRLKDWMIEQDYLIEVILVNDGSTDNTELLLKKNISNSDCLALISYPSNKGKGHAVKQGMLRAKGKYKVFTDADIPYGFKKINETLEHLDSKNFDVCIGSRVEKASKYRVKSSFFRTISSKIFTFFITKFVIDKVGDTQCGLKGFTAQTADNIFSKLKISGFAFDVETIYLCYKYNLRIKRIPVQFEGNTISTINLFSSSFRMFFDVLSLPIRYHILKAYSKAL</sequence>